<dbReference type="InterPro" id="IPR001164">
    <property type="entry name" value="ArfGAP_dom"/>
</dbReference>
<dbReference type="Pfam" id="PF01412">
    <property type="entry name" value="ArfGap"/>
    <property type="match status" value="1"/>
</dbReference>
<gene>
    <name evidence="7" type="ORF">JKP88DRAFT_196646</name>
</gene>
<protein>
    <recommendedName>
        <fullName evidence="6">Arf-GAP domain-containing protein</fullName>
    </recommendedName>
</protein>
<evidence type="ECO:0000313" key="8">
    <source>
        <dbReference type="Proteomes" id="UP000664859"/>
    </source>
</evidence>
<feature type="domain" description="Arf-GAP" evidence="6">
    <location>
        <begin position="14"/>
        <end position="131"/>
    </location>
</feature>
<dbReference type="PANTHER" id="PTHR45686:SF4">
    <property type="entry name" value="ADP-RIBOSYLATION FACTOR GTPASE ACTIVATING PROTEIN 3, ISOFORM H"/>
    <property type="match status" value="1"/>
</dbReference>
<dbReference type="Gene3D" id="1.10.220.150">
    <property type="entry name" value="Arf GTPase activating protein"/>
    <property type="match status" value="1"/>
</dbReference>
<evidence type="ECO:0000256" key="4">
    <source>
        <dbReference type="ARBA" id="ARBA00022833"/>
    </source>
</evidence>
<dbReference type="InterPro" id="IPR038508">
    <property type="entry name" value="ArfGAP_dom_sf"/>
</dbReference>
<keyword evidence="4" id="KW-0862">Zinc</keyword>
<name>A0A835YU03_9STRA</name>
<dbReference type="EMBL" id="JAFCMP010000536">
    <property type="protein sequence ID" value="KAG5176538.1"/>
    <property type="molecule type" value="Genomic_DNA"/>
</dbReference>
<keyword evidence="8" id="KW-1185">Reference proteome</keyword>
<comment type="caution">
    <text evidence="7">The sequence shown here is derived from an EMBL/GenBank/DDBJ whole genome shotgun (WGS) entry which is preliminary data.</text>
</comment>
<dbReference type="PROSITE" id="PS50115">
    <property type="entry name" value="ARFGAP"/>
    <property type="match status" value="1"/>
</dbReference>
<feature type="non-terminal residue" evidence="7">
    <location>
        <position position="1"/>
    </location>
</feature>
<sequence length="177" mass="19627">MASSNDYVEADLVKSTFRRLQAHRDNKVCFDCPTRNPTWASVTYGIFLCYDCSAVHRNMGVHITFVRSVELDKWRQWELDSMKRGGNAAARAYFQSHGVSDMGKTDAKYRSRAAEAYRAHLKQLIAETPDPAADVWNSAHGARDADEAAIACGLDRIMRDIETSTPPPPGTPPPPAA</sequence>
<dbReference type="AlphaFoldDB" id="A0A835YU03"/>
<reference evidence="7" key="1">
    <citation type="submission" date="2021-02" db="EMBL/GenBank/DDBJ databases">
        <title>First Annotated Genome of the Yellow-green Alga Tribonema minus.</title>
        <authorList>
            <person name="Mahan K.M."/>
        </authorList>
    </citation>
    <scope>NUCLEOTIDE SEQUENCE</scope>
    <source>
        <strain evidence="7">UTEX B ZZ1240</strain>
    </source>
</reference>
<evidence type="ECO:0000313" key="7">
    <source>
        <dbReference type="EMBL" id="KAG5176538.1"/>
    </source>
</evidence>
<dbReference type="InterPro" id="IPR037278">
    <property type="entry name" value="ARFGAP/RecO"/>
</dbReference>
<dbReference type="GO" id="GO:0048205">
    <property type="term" value="P:COPI coating of Golgi vesicle"/>
    <property type="evidence" value="ECO:0007669"/>
    <property type="project" value="TreeGrafter"/>
</dbReference>
<dbReference type="PANTHER" id="PTHR45686">
    <property type="entry name" value="ADP-RIBOSYLATION FACTOR GTPASE ACTIVATING PROTEIN 3, ISOFORM H-RELATED"/>
    <property type="match status" value="1"/>
</dbReference>
<evidence type="ECO:0000256" key="2">
    <source>
        <dbReference type="ARBA" id="ARBA00022723"/>
    </source>
</evidence>
<keyword evidence="2" id="KW-0479">Metal-binding</keyword>
<dbReference type="OrthoDB" id="10266696at2759"/>
<dbReference type="SUPFAM" id="SSF57863">
    <property type="entry name" value="ArfGap/RecO-like zinc finger"/>
    <property type="match status" value="1"/>
</dbReference>
<dbReference type="PRINTS" id="PR00405">
    <property type="entry name" value="REVINTRACTNG"/>
</dbReference>
<dbReference type="Proteomes" id="UP000664859">
    <property type="component" value="Unassembled WGS sequence"/>
</dbReference>
<organism evidence="7 8">
    <name type="scientific">Tribonema minus</name>
    <dbReference type="NCBI Taxonomy" id="303371"/>
    <lineage>
        <taxon>Eukaryota</taxon>
        <taxon>Sar</taxon>
        <taxon>Stramenopiles</taxon>
        <taxon>Ochrophyta</taxon>
        <taxon>PX clade</taxon>
        <taxon>Xanthophyceae</taxon>
        <taxon>Tribonematales</taxon>
        <taxon>Tribonemataceae</taxon>
        <taxon>Tribonema</taxon>
    </lineage>
</organism>
<dbReference type="GO" id="GO:0000139">
    <property type="term" value="C:Golgi membrane"/>
    <property type="evidence" value="ECO:0007669"/>
    <property type="project" value="GOC"/>
</dbReference>
<dbReference type="GO" id="GO:0005096">
    <property type="term" value="F:GTPase activator activity"/>
    <property type="evidence" value="ECO:0007669"/>
    <property type="project" value="UniProtKB-KW"/>
</dbReference>
<dbReference type="SMART" id="SM00105">
    <property type="entry name" value="ArfGap"/>
    <property type="match status" value="1"/>
</dbReference>
<evidence type="ECO:0000256" key="1">
    <source>
        <dbReference type="ARBA" id="ARBA00022468"/>
    </source>
</evidence>
<evidence type="ECO:0000259" key="6">
    <source>
        <dbReference type="PROSITE" id="PS50115"/>
    </source>
</evidence>
<proteinExistence type="predicted"/>
<accession>A0A835YU03</accession>
<dbReference type="CDD" id="cd08831">
    <property type="entry name" value="ArfGap_ArfGap2_3_like"/>
    <property type="match status" value="1"/>
</dbReference>
<evidence type="ECO:0000256" key="5">
    <source>
        <dbReference type="PROSITE-ProRule" id="PRU00288"/>
    </source>
</evidence>
<evidence type="ECO:0000256" key="3">
    <source>
        <dbReference type="ARBA" id="ARBA00022771"/>
    </source>
</evidence>
<keyword evidence="3 5" id="KW-0863">Zinc-finger</keyword>
<dbReference type="GO" id="GO:0008270">
    <property type="term" value="F:zinc ion binding"/>
    <property type="evidence" value="ECO:0007669"/>
    <property type="project" value="UniProtKB-KW"/>
</dbReference>
<keyword evidence="1" id="KW-0343">GTPase activation</keyword>